<dbReference type="Pfam" id="PF00583">
    <property type="entry name" value="Acetyltransf_1"/>
    <property type="match status" value="1"/>
</dbReference>
<dbReference type="InterPro" id="IPR000182">
    <property type="entry name" value="GNAT_dom"/>
</dbReference>
<reference evidence="4 5" key="1">
    <citation type="submission" date="2011-08" db="EMBL/GenBank/DDBJ databases">
        <title>The Genome Sequence of Oribacterium sp. ACB7.</title>
        <authorList>
            <consortium name="The Broad Institute Genome Sequencing Platform"/>
            <person name="Earl A."/>
            <person name="Ward D."/>
            <person name="Feldgarden M."/>
            <person name="Gevers D."/>
            <person name="Sizova M."/>
            <person name="Hazen A."/>
            <person name="Epstein S."/>
            <person name="Young S.K."/>
            <person name="Zeng Q."/>
            <person name="Gargeya S."/>
            <person name="Fitzgerald M."/>
            <person name="Haas B."/>
            <person name="Abouelleil A."/>
            <person name="Alvarado L."/>
            <person name="Arachchi H.M."/>
            <person name="Berlin A."/>
            <person name="Brown A."/>
            <person name="Chapman S.B."/>
            <person name="Chen Z."/>
            <person name="Dunbar C."/>
            <person name="Freedman E."/>
            <person name="Gearin G."/>
            <person name="Gellesch M."/>
            <person name="Goldberg J."/>
            <person name="Griggs A."/>
            <person name="Gujja S."/>
            <person name="Heiman D."/>
            <person name="Howarth C."/>
            <person name="Larson L."/>
            <person name="Lui A."/>
            <person name="MacDonald P.J.P."/>
            <person name="Montmayeur A."/>
            <person name="Murphy C."/>
            <person name="Neiman D."/>
            <person name="Pearson M."/>
            <person name="Priest M."/>
            <person name="Roberts A."/>
            <person name="Saif S."/>
            <person name="Shea T."/>
            <person name="Shenoy N."/>
            <person name="Sisk P."/>
            <person name="Stolte C."/>
            <person name="Sykes S."/>
            <person name="Wortman J."/>
            <person name="Nusbaum C."/>
            <person name="Birren B."/>
        </authorList>
    </citation>
    <scope>NUCLEOTIDE SEQUENCE [LARGE SCALE GENOMIC DNA]</scope>
    <source>
        <strain evidence="4 5">ACB7</strain>
    </source>
</reference>
<keyword evidence="1" id="KW-0808">Transferase</keyword>
<protein>
    <recommendedName>
        <fullName evidence="3">N-acetyltransferase domain-containing protein</fullName>
    </recommendedName>
</protein>
<dbReference type="EMBL" id="AFZD01000017">
    <property type="protein sequence ID" value="EHL11360.1"/>
    <property type="molecule type" value="Genomic_DNA"/>
</dbReference>
<dbReference type="PATRIC" id="fig|796944.3.peg.1409"/>
<evidence type="ECO:0000259" key="3">
    <source>
        <dbReference type="PROSITE" id="PS51186"/>
    </source>
</evidence>
<dbReference type="AlphaFoldDB" id="G9WUV9"/>
<dbReference type="PROSITE" id="PS51186">
    <property type="entry name" value="GNAT"/>
    <property type="match status" value="1"/>
</dbReference>
<accession>G9WUV9</accession>
<proteinExistence type="predicted"/>
<dbReference type="GO" id="GO:0016747">
    <property type="term" value="F:acyltransferase activity, transferring groups other than amino-acyl groups"/>
    <property type="evidence" value="ECO:0007669"/>
    <property type="project" value="InterPro"/>
</dbReference>
<sequence length="242" mass="28806">MEVLLQLELEEEEKQAFQDLILLCNREDGTNYDSGLDYDFFYSIRNEEKKESGIKEEYLALLMGYKLGEQEEGQDILLCTAFVHPSMRGQGLFTMCMECLYDDFRGKKIRLMRKEKDEHFLHFPYIYTEYFLEKTLERPIAFPGERRGYPYGEVFFSPYNEKTLYLYGLMVENRFRGQGKGEEILRDCLDRGEAGVYQKVILQVDSRNRAAMRLYTKMGFQIKDLLSYYRGERKRKRDGKNI</sequence>
<keyword evidence="5" id="KW-1185">Reference proteome</keyword>
<dbReference type="RefSeq" id="WP_009536563.1">
    <property type="nucleotide sequence ID" value="NZ_JH414504.1"/>
</dbReference>
<gene>
    <name evidence="4" type="ORF">HMPREF9624_00693</name>
</gene>
<name>G9WUV9_9FIRM</name>
<evidence type="ECO:0000313" key="5">
    <source>
        <dbReference type="Proteomes" id="UP000003527"/>
    </source>
</evidence>
<evidence type="ECO:0000313" key="4">
    <source>
        <dbReference type="EMBL" id="EHL11360.1"/>
    </source>
</evidence>
<comment type="caution">
    <text evidence="4">The sequence shown here is derived from an EMBL/GenBank/DDBJ whole genome shotgun (WGS) entry which is preliminary data.</text>
</comment>
<keyword evidence="2" id="KW-0012">Acyltransferase</keyword>
<dbReference type="Gene3D" id="3.40.630.30">
    <property type="match status" value="1"/>
</dbReference>
<evidence type="ECO:0000256" key="2">
    <source>
        <dbReference type="ARBA" id="ARBA00023315"/>
    </source>
</evidence>
<organism evidence="4 5">
    <name type="scientific">Oribacterium asaccharolyticum ACB7</name>
    <dbReference type="NCBI Taxonomy" id="796944"/>
    <lineage>
        <taxon>Bacteria</taxon>
        <taxon>Bacillati</taxon>
        <taxon>Bacillota</taxon>
        <taxon>Clostridia</taxon>
        <taxon>Lachnospirales</taxon>
        <taxon>Lachnospiraceae</taxon>
        <taxon>Oribacterium</taxon>
    </lineage>
</organism>
<dbReference type="InterPro" id="IPR050680">
    <property type="entry name" value="YpeA/RimI_acetyltransf"/>
</dbReference>
<dbReference type="SUPFAM" id="SSF55729">
    <property type="entry name" value="Acyl-CoA N-acyltransferases (Nat)"/>
    <property type="match status" value="1"/>
</dbReference>
<dbReference type="Proteomes" id="UP000003527">
    <property type="component" value="Unassembled WGS sequence"/>
</dbReference>
<dbReference type="HOGENOM" id="CLU_1146310_0_0_9"/>
<dbReference type="PANTHER" id="PTHR43420">
    <property type="entry name" value="ACETYLTRANSFERASE"/>
    <property type="match status" value="1"/>
</dbReference>
<feature type="domain" description="N-acetyltransferase" evidence="3">
    <location>
        <begin position="99"/>
        <end position="242"/>
    </location>
</feature>
<evidence type="ECO:0000256" key="1">
    <source>
        <dbReference type="ARBA" id="ARBA00022679"/>
    </source>
</evidence>
<dbReference type="InterPro" id="IPR016181">
    <property type="entry name" value="Acyl_CoA_acyltransferase"/>
</dbReference>